<reference evidence="6 9" key="3">
    <citation type="journal article" date="2011" name="Nature">
        <title>The Medicago genome provides insight into the evolution of rhizobial symbioses.</title>
        <authorList>
            <person name="Young N.D."/>
            <person name="Debelle F."/>
            <person name="Oldroyd G.E."/>
            <person name="Geurts R."/>
            <person name="Cannon S.B."/>
            <person name="Udvardi M.K."/>
            <person name="Benedito V.A."/>
            <person name="Mayer K.F."/>
            <person name="Gouzy J."/>
            <person name="Schoof H."/>
            <person name="Van de Peer Y."/>
            <person name="Proost S."/>
            <person name="Cook D.R."/>
            <person name="Meyers B.C."/>
            <person name="Spannagl M."/>
            <person name="Cheung F."/>
            <person name="De Mita S."/>
            <person name="Krishnakumar V."/>
            <person name="Gundlach H."/>
            <person name="Zhou S."/>
            <person name="Mudge J."/>
            <person name="Bharti A.K."/>
            <person name="Murray J.D."/>
            <person name="Naoumkina M.A."/>
            <person name="Rosen B."/>
            <person name="Silverstein K.A."/>
            <person name="Tang H."/>
            <person name="Rombauts S."/>
            <person name="Zhao P.X."/>
            <person name="Zhou P."/>
            <person name="Barbe V."/>
            <person name="Bardou P."/>
            <person name="Bechner M."/>
            <person name="Bellec A."/>
            <person name="Berger A."/>
            <person name="Berges H."/>
            <person name="Bidwell S."/>
            <person name="Bisseling T."/>
            <person name="Choisne N."/>
            <person name="Couloux A."/>
            <person name="Denny R."/>
            <person name="Deshpande S."/>
            <person name="Dai X."/>
            <person name="Doyle J.J."/>
            <person name="Dudez A.M."/>
            <person name="Farmer A.D."/>
            <person name="Fouteau S."/>
            <person name="Franken C."/>
            <person name="Gibelin C."/>
            <person name="Gish J."/>
            <person name="Goldstein S."/>
            <person name="Gonzalez A.J."/>
            <person name="Green P.J."/>
            <person name="Hallab A."/>
            <person name="Hartog M."/>
            <person name="Hua A."/>
            <person name="Humphray S.J."/>
            <person name="Jeong D.H."/>
            <person name="Jing Y."/>
            <person name="Jocker A."/>
            <person name="Kenton S.M."/>
            <person name="Kim D.J."/>
            <person name="Klee K."/>
            <person name="Lai H."/>
            <person name="Lang C."/>
            <person name="Lin S."/>
            <person name="Macmil S.L."/>
            <person name="Magdelenat G."/>
            <person name="Matthews L."/>
            <person name="McCorrison J."/>
            <person name="Monaghan E.L."/>
            <person name="Mun J.H."/>
            <person name="Najar F.Z."/>
            <person name="Nicholson C."/>
            <person name="Noirot C."/>
            <person name="O'Bleness M."/>
            <person name="Paule C.R."/>
            <person name="Poulain J."/>
            <person name="Prion F."/>
            <person name="Qin B."/>
            <person name="Qu C."/>
            <person name="Retzel E.F."/>
            <person name="Riddle C."/>
            <person name="Sallet E."/>
            <person name="Samain S."/>
            <person name="Samson N."/>
            <person name="Sanders I."/>
            <person name="Saurat O."/>
            <person name="Scarpelli C."/>
            <person name="Schiex T."/>
            <person name="Segurens B."/>
            <person name="Severin A.J."/>
            <person name="Sherrier D.J."/>
            <person name="Shi R."/>
            <person name="Sims S."/>
            <person name="Singer S.R."/>
            <person name="Sinharoy S."/>
            <person name="Sterck L."/>
            <person name="Viollet A."/>
            <person name="Wang B.B."/>
            <person name="Wang K."/>
            <person name="Wang M."/>
            <person name="Wang X."/>
            <person name="Warfsmann J."/>
            <person name="Weissenbach J."/>
            <person name="White D.D."/>
            <person name="White J.D."/>
            <person name="Wiley G.B."/>
            <person name="Wincker P."/>
            <person name="Xing Y."/>
            <person name="Yang L."/>
            <person name="Yao Z."/>
            <person name="Ying F."/>
            <person name="Zhai J."/>
            <person name="Zhou L."/>
            <person name="Zuber A."/>
            <person name="Denarie J."/>
            <person name="Dixon R.A."/>
            <person name="May G.D."/>
            <person name="Schwartz D.C."/>
            <person name="Rogers J."/>
            <person name="Quetier F."/>
            <person name="Town C.D."/>
            <person name="Roe B.A."/>
        </authorList>
    </citation>
    <scope>NUCLEOTIDE SEQUENCE [LARGE SCALE GENOMIC DNA]</scope>
    <source>
        <strain evidence="6">A17</strain>
        <strain evidence="8 9">cv. Jemalong A17</strain>
    </source>
</reference>
<dbReference type="AlphaFoldDB" id="A9YWS6"/>
<evidence type="ECO:0000313" key="8">
    <source>
        <dbReference type="EnsemblPlants" id="AES95927"/>
    </source>
</evidence>
<reference evidence="5" key="1">
    <citation type="journal article" date="2005" name="Mol. Genet. Genomics">
        <title>Significant microsynteny with new evolutionary highlights is detected between Arabidopsis and legume model plants despite the lack of macrosynteny.</title>
        <authorList>
            <person name="Kevei Z."/>
            <person name="Seres A."/>
            <person name="Kereszt A."/>
            <person name="Kalo P."/>
            <person name="Kiss P."/>
            <person name="Toth G."/>
            <person name="Endre G."/>
            <person name="Kiss G.B."/>
        </authorList>
    </citation>
    <scope>NUCLEOTIDE SEQUENCE</scope>
</reference>
<dbReference type="OrthoDB" id="2014828at2759"/>
<evidence type="ECO:0000259" key="4">
    <source>
        <dbReference type="Pfam" id="PF00139"/>
    </source>
</evidence>
<dbReference type="SMR" id="A9YWS6"/>
<dbReference type="PANTHER" id="PTHR32401:SF31">
    <property type="entry name" value="LECTIN 6"/>
    <property type="match status" value="1"/>
</dbReference>
<dbReference type="PaxDb" id="3880-AES95927"/>
<keyword evidence="2 7" id="KW-0430">Lectin</keyword>
<evidence type="ECO:0000313" key="9">
    <source>
        <dbReference type="Proteomes" id="UP000002051"/>
    </source>
</evidence>
<name>A9YWS6_MEDTR</name>
<reference evidence="5" key="2">
    <citation type="submission" date="2007-11" db="EMBL/GenBank/DDBJ databases">
        <authorList>
            <person name="Kevei Z."/>
            <person name="Seres A."/>
            <person name="Kereszt A."/>
            <person name="Kalo P."/>
            <person name="Kiss P."/>
            <person name="Toth G."/>
            <person name="Endre G."/>
            <person name="Kiss G.B."/>
        </authorList>
    </citation>
    <scope>NUCLEOTIDE SEQUENCE</scope>
</reference>
<dbReference type="EMBL" id="EU306659">
    <property type="protein sequence ID" value="ABY48147.1"/>
    <property type="molecule type" value="Genomic_DNA"/>
</dbReference>
<sequence>MALSNLKPNRSTLSSALIKIYITFVFLQYHVNSQYSPSPSHQPKNTVSFTILEFEKENPDIFLRGDASISGGILRLTKTDQSGEPIQKSVGRATHLTPIHIWDKTSGKLADFSTRFFFFVNTNGSELHGDGFAFYIGPLHFEVPKNSSGGYLGLFDPETAFDPSKNPIIAIEFDSFTNGWDPASPSQYPHIGIDVGSIDSVATVDWPVDFLPRNALGEANINYNSESKRLSVFVNYPGSGRKATGVSFVVDLRSVLPEWVRVGFSAATGELVEIHDIINWSFESSL</sequence>
<dbReference type="Gene3D" id="2.60.120.200">
    <property type="match status" value="1"/>
</dbReference>
<evidence type="ECO:0000313" key="5">
    <source>
        <dbReference type="EMBL" id="ABY48147.1"/>
    </source>
</evidence>
<organism evidence="5">
    <name type="scientific">Medicago truncatula</name>
    <name type="common">Barrel medic</name>
    <name type="synonym">Medicago tribuloides</name>
    <dbReference type="NCBI Taxonomy" id="3880"/>
    <lineage>
        <taxon>Eukaryota</taxon>
        <taxon>Viridiplantae</taxon>
        <taxon>Streptophyta</taxon>
        <taxon>Embryophyta</taxon>
        <taxon>Tracheophyta</taxon>
        <taxon>Spermatophyta</taxon>
        <taxon>Magnoliopsida</taxon>
        <taxon>eudicotyledons</taxon>
        <taxon>Gunneridae</taxon>
        <taxon>Pentapetalae</taxon>
        <taxon>rosids</taxon>
        <taxon>fabids</taxon>
        <taxon>Fabales</taxon>
        <taxon>Fabaceae</taxon>
        <taxon>Papilionoideae</taxon>
        <taxon>50 kb inversion clade</taxon>
        <taxon>NPAAA clade</taxon>
        <taxon>Hologalegina</taxon>
        <taxon>IRL clade</taxon>
        <taxon>Trifolieae</taxon>
        <taxon>Medicago</taxon>
    </lineage>
</organism>
<evidence type="ECO:0000256" key="2">
    <source>
        <dbReference type="ARBA" id="ARBA00022734"/>
    </source>
</evidence>
<dbReference type="PANTHER" id="PTHR32401">
    <property type="entry name" value="CONCANAVALIN A-LIKE LECTIN FAMILY PROTEIN"/>
    <property type="match status" value="1"/>
</dbReference>
<dbReference type="KEGG" id="mtr:11411931"/>
<dbReference type="eggNOG" id="ENOG502QTX3">
    <property type="taxonomic scope" value="Eukaryota"/>
</dbReference>
<dbReference type="PROSITE" id="PS00308">
    <property type="entry name" value="LECTIN_LEGUME_ALPHA"/>
    <property type="match status" value="1"/>
</dbReference>
<dbReference type="HOGENOM" id="CLU_000288_62_2_1"/>
<evidence type="ECO:0000256" key="3">
    <source>
        <dbReference type="ARBA" id="ARBA00023180"/>
    </source>
</evidence>
<proteinExistence type="inferred from homology"/>
<comment type="similarity">
    <text evidence="1">Belongs to the leguminous lectin family.</text>
</comment>
<dbReference type="SUPFAM" id="SSF49899">
    <property type="entry name" value="Concanavalin A-like lectins/glucanases"/>
    <property type="match status" value="1"/>
</dbReference>
<dbReference type="Gramene" id="rna29985">
    <property type="protein sequence ID" value="RHN54887.1"/>
    <property type="gene ID" value="gene29985"/>
</dbReference>
<accession>A9YWS6</accession>
<keyword evidence="3" id="KW-0325">Glycoprotein</keyword>
<dbReference type="STRING" id="3880.A9YWS6"/>
<dbReference type="InterPro" id="IPR001220">
    <property type="entry name" value="Legume_lectin_dom"/>
</dbReference>
<dbReference type="InterPro" id="IPR050258">
    <property type="entry name" value="Leguminous_Lectin"/>
</dbReference>
<dbReference type="InterPro" id="IPR016363">
    <property type="entry name" value="L-lectin"/>
</dbReference>
<dbReference type="InterPro" id="IPR000985">
    <property type="entry name" value="Lectin_LegA_CS"/>
</dbReference>
<gene>
    <name evidence="8" type="primary">11411931</name>
    <name evidence="6" type="ordered locus">MTR_5g031140</name>
    <name evidence="7" type="ORF">MtrunA17_Chr5g0411761</name>
</gene>
<keyword evidence="9" id="KW-1185">Reference proteome</keyword>
<reference evidence="8" key="5">
    <citation type="submission" date="2015-04" db="UniProtKB">
        <authorList>
            <consortium name="EnsemblPlants"/>
        </authorList>
    </citation>
    <scope>IDENTIFICATION</scope>
    <source>
        <strain evidence="8">cv. Jemalong A17</strain>
    </source>
</reference>
<dbReference type="OMA" id="ANADWDP"/>
<dbReference type="EMBL" id="PSQE01000005">
    <property type="protein sequence ID" value="RHN54887.1"/>
    <property type="molecule type" value="Genomic_DNA"/>
</dbReference>
<dbReference type="EnsemblPlants" id="AES95927">
    <property type="protein sequence ID" value="AES95927"/>
    <property type="gene ID" value="MTR_5g031140"/>
</dbReference>
<dbReference type="Pfam" id="PF00139">
    <property type="entry name" value="Lectin_legB"/>
    <property type="match status" value="1"/>
</dbReference>
<protein>
    <submittedName>
        <fullName evidence="5 6">Lectin</fullName>
    </submittedName>
    <submittedName>
        <fullName evidence="7">Putative concanavalin A-like lectin/glucanase domain, legume lectin</fullName>
    </submittedName>
</protein>
<evidence type="ECO:0000256" key="1">
    <source>
        <dbReference type="ARBA" id="ARBA00007606"/>
    </source>
</evidence>
<evidence type="ECO:0000313" key="6">
    <source>
        <dbReference type="EMBL" id="AES95927.1"/>
    </source>
</evidence>
<dbReference type="EMBL" id="CM001221">
    <property type="protein sequence ID" value="AES95927.1"/>
    <property type="molecule type" value="Genomic_DNA"/>
</dbReference>
<feature type="domain" description="Legume lectin" evidence="4">
    <location>
        <begin position="47"/>
        <end position="285"/>
    </location>
</feature>
<dbReference type="Proteomes" id="UP000265566">
    <property type="component" value="Chromosome 5"/>
</dbReference>
<dbReference type="InterPro" id="IPR013320">
    <property type="entry name" value="ConA-like_dom_sf"/>
</dbReference>
<evidence type="ECO:0000313" key="7">
    <source>
        <dbReference type="EMBL" id="RHN54887.1"/>
    </source>
</evidence>
<reference evidence="6 9" key="4">
    <citation type="journal article" date="2014" name="BMC Genomics">
        <title>An improved genome release (version Mt4.0) for the model legume Medicago truncatula.</title>
        <authorList>
            <person name="Tang H."/>
            <person name="Krishnakumar V."/>
            <person name="Bidwell S."/>
            <person name="Rosen B."/>
            <person name="Chan A."/>
            <person name="Zhou S."/>
            <person name="Gentzbittel L."/>
            <person name="Childs K.L."/>
            <person name="Yandell M."/>
            <person name="Gundlach H."/>
            <person name="Mayer K.F."/>
            <person name="Schwartz D.C."/>
            <person name="Town C.D."/>
        </authorList>
    </citation>
    <scope>GENOME REANNOTATION</scope>
    <source>
        <strain evidence="6">A17</strain>
        <strain evidence="8 9">cv. Jemalong A17</strain>
    </source>
</reference>
<dbReference type="Proteomes" id="UP000002051">
    <property type="component" value="Chromosome 5"/>
</dbReference>
<dbReference type="CDD" id="cd06899">
    <property type="entry name" value="lectin_legume_LecRK_Arcelin_ConA"/>
    <property type="match status" value="1"/>
</dbReference>
<reference evidence="7" key="7">
    <citation type="journal article" date="2018" name="Nat. Plants">
        <title>Whole-genome landscape of Medicago truncatula symbiotic genes.</title>
        <authorList>
            <person name="Pecrix Y."/>
            <person name="Gamas P."/>
            <person name="Carrere S."/>
        </authorList>
    </citation>
    <scope>NUCLEOTIDE SEQUENCE</scope>
    <source>
        <tissue evidence="7">Leaves</tissue>
    </source>
</reference>
<dbReference type="GO" id="GO:0030246">
    <property type="term" value="F:carbohydrate binding"/>
    <property type="evidence" value="ECO:0007669"/>
    <property type="project" value="UniProtKB-KW"/>
</dbReference>
<reference evidence="10" key="6">
    <citation type="journal article" date="2018" name="Nat. Plants">
        <title>Whole-genome landscape of Medicago truncatula symbiotic genes.</title>
        <authorList>
            <person name="Pecrix Y."/>
            <person name="Staton S.E."/>
            <person name="Sallet E."/>
            <person name="Lelandais-Briere C."/>
            <person name="Moreau S."/>
            <person name="Carrere S."/>
            <person name="Blein T."/>
            <person name="Jardinaud M.F."/>
            <person name="Latrasse D."/>
            <person name="Zouine M."/>
            <person name="Zahm M."/>
            <person name="Kreplak J."/>
            <person name="Mayjonade B."/>
            <person name="Satge C."/>
            <person name="Perez M."/>
            <person name="Cauet S."/>
            <person name="Marande W."/>
            <person name="Chantry-Darmon C."/>
            <person name="Lopez-Roques C."/>
            <person name="Bouchez O."/>
            <person name="Berard A."/>
            <person name="Debelle F."/>
            <person name="Munos S."/>
            <person name="Bendahmane A."/>
            <person name="Berges H."/>
            <person name="Niebel A."/>
            <person name="Buitink J."/>
            <person name="Frugier F."/>
            <person name="Benhamed M."/>
            <person name="Crespi M."/>
            <person name="Gouzy J."/>
            <person name="Gamas P."/>
        </authorList>
    </citation>
    <scope>NUCLEOTIDE SEQUENCE [LARGE SCALE GENOMIC DNA]</scope>
    <source>
        <strain evidence="10">cv. Jemalong A17</strain>
    </source>
</reference>
<dbReference type="GO" id="GO:0009610">
    <property type="term" value="P:response to symbiotic fungus"/>
    <property type="evidence" value="ECO:0007669"/>
    <property type="project" value="UniProtKB-ARBA"/>
</dbReference>
<dbReference type="PIRSF" id="PIRSF002690">
    <property type="entry name" value="L-type_lectin_plant"/>
    <property type="match status" value="1"/>
</dbReference>
<evidence type="ECO:0000313" key="10">
    <source>
        <dbReference type="Proteomes" id="UP000265566"/>
    </source>
</evidence>